<evidence type="ECO:0000313" key="4">
    <source>
        <dbReference type="EMBL" id="CAF0735989.1"/>
    </source>
</evidence>
<evidence type="ECO:0000256" key="2">
    <source>
        <dbReference type="SAM" id="MobiDB-lite"/>
    </source>
</evidence>
<sequence length="281" mass="31378">MNGSKIILKAATKLSLDQRFGEIAKQAPPTPRIPQQTNVIIPQSRRELFANKRSATLNIATRLKKRSINYRRGLDNNAITNRAFNPPRAPRVFQRLSGGNRRRGGGGGGVNSYLFGGQSGMGVRLGGQGRIGTRIFRSKRRGFLNNNIGGRFGGFQRRGNNNNQGRRFVNRPNRGRGGNRGGGRGNKAFSRGRGNGRNNNRNNNNNNNNANVSKETLDSDLDKYMAQTKLDTDSVDMNALTQSSDQLIDRIQMRMYQHCENNGHRISDVLFVAKKEPNFRH</sequence>
<reference evidence="4" key="1">
    <citation type="submission" date="2021-02" db="EMBL/GenBank/DDBJ databases">
        <authorList>
            <person name="Nowell W R."/>
        </authorList>
    </citation>
    <scope>NUCLEOTIDE SEQUENCE</scope>
</reference>
<keyword evidence="1" id="KW-0694">RNA-binding</keyword>
<feature type="compositionally biased region" description="Low complexity" evidence="2">
    <location>
        <begin position="147"/>
        <end position="172"/>
    </location>
</feature>
<dbReference type="InterPro" id="IPR025715">
    <property type="entry name" value="FoP_C"/>
</dbReference>
<evidence type="ECO:0000259" key="3">
    <source>
        <dbReference type="SMART" id="SM01218"/>
    </source>
</evidence>
<dbReference type="GO" id="GO:0003723">
    <property type="term" value="F:RNA binding"/>
    <property type="evidence" value="ECO:0007669"/>
    <property type="project" value="UniProtKB-KW"/>
</dbReference>
<evidence type="ECO:0000256" key="1">
    <source>
        <dbReference type="ARBA" id="ARBA00022884"/>
    </source>
</evidence>
<protein>
    <recommendedName>
        <fullName evidence="3">Chromatin target of PRMT1 protein C-terminal domain-containing protein</fullName>
    </recommendedName>
</protein>
<feature type="compositionally biased region" description="Gly residues" evidence="2">
    <location>
        <begin position="175"/>
        <end position="185"/>
    </location>
</feature>
<dbReference type="AlphaFoldDB" id="A0A813NE21"/>
<name>A0A813NE21_ADIRI</name>
<feature type="compositionally biased region" description="Low complexity" evidence="2">
    <location>
        <begin position="196"/>
        <end position="209"/>
    </location>
</feature>
<accession>A0A813NE21</accession>
<dbReference type="OrthoDB" id="446014at2759"/>
<gene>
    <name evidence="4" type="ORF">EDS130_LOCUS1438</name>
</gene>
<dbReference type="SMART" id="SM01218">
    <property type="entry name" value="FoP_duplication"/>
    <property type="match status" value="1"/>
</dbReference>
<proteinExistence type="predicted"/>
<dbReference type="Proteomes" id="UP000663852">
    <property type="component" value="Unassembled WGS sequence"/>
</dbReference>
<dbReference type="Pfam" id="PF13865">
    <property type="entry name" value="FoP_duplication"/>
    <property type="match status" value="1"/>
</dbReference>
<dbReference type="EMBL" id="CAJNOJ010000003">
    <property type="protein sequence ID" value="CAF0735989.1"/>
    <property type="molecule type" value="Genomic_DNA"/>
</dbReference>
<feature type="region of interest" description="Disordered" evidence="2">
    <location>
        <begin position="147"/>
        <end position="213"/>
    </location>
</feature>
<feature type="domain" description="Chromatin target of PRMT1 protein C-terminal" evidence="3">
    <location>
        <begin position="156"/>
        <end position="231"/>
    </location>
</feature>
<comment type="caution">
    <text evidence="4">The sequence shown here is derived from an EMBL/GenBank/DDBJ whole genome shotgun (WGS) entry which is preliminary data.</text>
</comment>
<organism evidence="4 5">
    <name type="scientific">Adineta ricciae</name>
    <name type="common">Rotifer</name>
    <dbReference type="NCBI Taxonomy" id="249248"/>
    <lineage>
        <taxon>Eukaryota</taxon>
        <taxon>Metazoa</taxon>
        <taxon>Spiralia</taxon>
        <taxon>Gnathifera</taxon>
        <taxon>Rotifera</taxon>
        <taxon>Eurotatoria</taxon>
        <taxon>Bdelloidea</taxon>
        <taxon>Adinetida</taxon>
        <taxon>Adinetidae</taxon>
        <taxon>Adineta</taxon>
    </lineage>
</organism>
<evidence type="ECO:0000313" key="5">
    <source>
        <dbReference type="Proteomes" id="UP000663852"/>
    </source>
</evidence>